<reference evidence="3 4" key="1">
    <citation type="journal article" date="2013" name="Genome Biol.">
        <title>Genome of Acanthamoeba castellanii highlights extensive lateral gene transfer and early evolution of tyrosine kinase signaling.</title>
        <authorList>
            <person name="Clarke M."/>
            <person name="Lohan A.J."/>
            <person name="Liu B."/>
            <person name="Lagkouvardos I."/>
            <person name="Roy S."/>
            <person name="Zafar N."/>
            <person name="Bertelli C."/>
            <person name="Schilde C."/>
            <person name="Kianianmomeni A."/>
            <person name="Burglin T.R."/>
            <person name="Frech C."/>
            <person name="Turcotte B."/>
            <person name="Kopec K.O."/>
            <person name="Synnott J.M."/>
            <person name="Choo C."/>
            <person name="Paponov I."/>
            <person name="Finkler A."/>
            <person name="Soon Heng Tan C."/>
            <person name="Hutchins A.P."/>
            <person name="Weinmeier T."/>
            <person name="Rattei T."/>
            <person name="Chu J.S."/>
            <person name="Gimenez G."/>
            <person name="Irimia M."/>
            <person name="Rigden D.J."/>
            <person name="Fitzpatrick D.A."/>
            <person name="Lorenzo-Morales J."/>
            <person name="Bateman A."/>
            <person name="Chiu C.H."/>
            <person name="Tang P."/>
            <person name="Hegemann P."/>
            <person name="Fromm H."/>
            <person name="Raoult D."/>
            <person name="Greub G."/>
            <person name="Miranda-Saavedra D."/>
            <person name="Chen N."/>
            <person name="Nash P."/>
            <person name="Ginger M.L."/>
            <person name="Horn M."/>
            <person name="Schaap P."/>
            <person name="Caler L."/>
            <person name="Loftus B."/>
        </authorList>
    </citation>
    <scope>NUCLEOTIDE SEQUENCE [LARGE SCALE GENOMIC DNA]</scope>
    <source>
        <strain evidence="3 4">Neff</strain>
    </source>
</reference>
<name>L8HE89_ACACF</name>
<dbReference type="GO" id="GO:0016286">
    <property type="term" value="F:small conductance calcium-activated potassium channel activity"/>
    <property type="evidence" value="ECO:0007669"/>
    <property type="project" value="InterPro"/>
</dbReference>
<feature type="transmembrane region" description="Helical" evidence="2">
    <location>
        <begin position="145"/>
        <end position="165"/>
    </location>
</feature>
<evidence type="ECO:0000256" key="2">
    <source>
        <dbReference type="SAM" id="Phobius"/>
    </source>
</evidence>
<dbReference type="VEuPathDB" id="AmoebaDB:ACA1_361050"/>
<dbReference type="GO" id="GO:0016020">
    <property type="term" value="C:membrane"/>
    <property type="evidence" value="ECO:0007669"/>
    <property type="project" value="InterPro"/>
</dbReference>
<evidence type="ECO:0000256" key="1">
    <source>
        <dbReference type="SAM" id="MobiDB-lite"/>
    </source>
</evidence>
<dbReference type="PANTHER" id="PTHR10153">
    <property type="entry name" value="SMALL CONDUCTANCE CALCIUM-ACTIVATED POTASSIUM CHANNEL"/>
    <property type="match status" value="1"/>
</dbReference>
<feature type="region of interest" description="Disordered" evidence="1">
    <location>
        <begin position="1"/>
        <end position="82"/>
    </location>
</feature>
<feature type="transmembrane region" description="Helical" evidence="2">
    <location>
        <begin position="372"/>
        <end position="393"/>
    </location>
</feature>
<feature type="compositionally biased region" description="Basic residues" evidence="1">
    <location>
        <begin position="475"/>
        <end position="489"/>
    </location>
</feature>
<gene>
    <name evidence="3" type="ORF">ACA1_361050</name>
</gene>
<dbReference type="SUPFAM" id="SSF81324">
    <property type="entry name" value="Voltage-gated potassium channels"/>
    <property type="match status" value="1"/>
</dbReference>
<keyword evidence="2" id="KW-0472">Membrane</keyword>
<keyword evidence="2" id="KW-0812">Transmembrane</keyword>
<dbReference type="InterPro" id="IPR015449">
    <property type="entry name" value="K_chnl_Ca-activ_SK"/>
</dbReference>
<accession>L8HE89</accession>
<feature type="region of interest" description="Disordered" evidence="1">
    <location>
        <begin position="474"/>
        <end position="539"/>
    </location>
</feature>
<evidence type="ECO:0000313" key="4">
    <source>
        <dbReference type="Proteomes" id="UP000011083"/>
    </source>
</evidence>
<keyword evidence="2" id="KW-1133">Transmembrane helix</keyword>
<dbReference type="RefSeq" id="XP_004352545.1">
    <property type="nucleotide sequence ID" value="XM_004352493.1"/>
</dbReference>
<organism evidence="3 4">
    <name type="scientific">Acanthamoeba castellanii (strain ATCC 30010 / Neff)</name>
    <dbReference type="NCBI Taxonomy" id="1257118"/>
    <lineage>
        <taxon>Eukaryota</taxon>
        <taxon>Amoebozoa</taxon>
        <taxon>Discosea</taxon>
        <taxon>Longamoebia</taxon>
        <taxon>Centramoebida</taxon>
        <taxon>Acanthamoebidae</taxon>
        <taxon>Acanthamoeba</taxon>
    </lineage>
</organism>
<keyword evidence="4" id="KW-1185">Reference proteome</keyword>
<feature type="transmembrane region" description="Helical" evidence="2">
    <location>
        <begin position="307"/>
        <end position="328"/>
    </location>
</feature>
<feature type="transmembrane region" description="Helical" evidence="2">
    <location>
        <begin position="109"/>
        <end position="130"/>
    </location>
</feature>
<dbReference type="EMBL" id="KB007867">
    <property type="protein sequence ID" value="ELR23068.1"/>
    <property type="molecule type" value="Genomic_DNA"/>
</dbReference>
<protein>
    <submittedName>
        <fullName evidence="3">IQ calmodulinbinding motif domain containing protein</fullName>
    </submittedName>
</protein>
<proteinExistence type="predicted"/>
<sequence>MRRLRGIAASARVHHSRSTSLQDLPAVAALGGEDPAASGEAGLAGNGLISSSESTSSPLKGGENGTSSSFPGLDESNIFEDDEEEQHARDLIRRWKETRSHLKIEKSELIRSVLLLLNVLAQIILTVVALEYEWDGVRTLRDSRVALGIRVAISVLTGLLVIQMVEDDAWKIWKDAKDTRKRAKHAKQERRKGRFEVAVGEVRRQFTHRRFYMPIGDEGVDYSFHTPTWMILMEYLPFPPGLDDDLTKLAAMLTFLKLFVTMSVLRHFNPIYRNRHLIIRIPGSSLIEMPRFTTWFSTRTFYHQYPLTFSLSNIIAVVAITAYGMYIYEREVQPHVFDFKLCFVIATENLITGWPGDVFSQYTLESDGGKSFSVFASLGGLFFFALLINFLYIKLSPSSNDSHVVDWIARIKLEDKERHEAAKLIQLVWRRRLERKKKEEERLINGDHGRHYHFITVPSEKAYQVRFRRQCREMRHVRREKQKKHKKSKKEKEKVSKGQKKKKKQSDDTRRALRHRRDSYIAAVAGQAEQEQRRGDEEAFALLEQQHHQQQLEWEAQRARLRKYYAKAAKNLNKLMAELGR</sequence>
<evidence type="ECO:0000313" key="3">
    <source>
        <dbReference type="EMBL" id="ELR23068.1"/>
    </source>
</evidence>
<dbReference type="Proteomes" id="UP000011083">
    <property type="component" value="Unassembled WGS sequence"/>
</dbReference>
<dbReference type="AlphaFoldDB" id="L8HE89"/>
<dbReference type="KEGG" id="acan:ACA1_361050"/>
<dbReference type="GeneID" id="14924039"/>